<dbReference type="InterPro" id="IPR005531">
    <property type="entry name" value="Asp23"/>
</dbReference>
<dbReference type="Proteomes" id="UP000321424">
    <property type="component" value="Unassembled WGS sequence"/>
</dbReference>
<sequence length="125" mass="12901">MTTDAVSEVRIEAPVVAAVAAQAACATPGVVRLEPGVRGLVSSLVRVGKQRLTSADPAASEGVRVRRSASGALSVQVDVVISAERAAAVIGHAVQQEVSRVVFEQTGQTVDEVSVSILDIEPERS</sequence>
<evidence type="ECO:0000313" key="3">
    <source>
        <dbReference type="Proteomes" id="UP000321424"/>
    </source>
</evidence>
<comment type="caution">
    <text evidence="2">The sequence shown here is derived from an EMBL/GenBank/DDBJ whole genome shotgun (WGS) entry which is preliminary data.</text>
</comment>
<name>A0A511MVL7_9NOCA</name>
<comment type="similarity">
    <text evidence="1">Belongs to the asp23 family.</text>
</comment>
<organism evidence="2 3">
    <name type="scientific">Nocardia ninae NBRC 108245</name>
    <dbReference type="NCBI Taxonomy" id="1210091"/>
    <lineage>
        <taxon>Bacteria</taxon>
        <taxon>Bacillati</taxon>
        <taxon>Actinomycetota</taxon>
        <taxon>Actinomycetes</taxon>
        <taxon>Mycobacteriales</taxon>
        <taxon>Nocardiaceae</taxon>
        <taxon>Nocardia</taxon>
    </lineage>
</organism>
<reference evidence="2 3" key="1">
    <citation type="submission" date="2019-07" db="EMBL/GenBank/DDBJ databases">
        <title>Whole genome shotgun sequence of Nocardia ninae NBRC 108245.</title>
        <authorList>
            <person name="Hosoyama A."/>
            <person name="Uohara A."/>
            <person name="Ohji S."/>
            <person name="Ichikawa N."/>
        </authorList>
    </citation>
    <scope>NUCLEOTIDE SEQUENCE [LARGE SCALE GENOMIC DNA]</scope>
    <source>
        <strain evidence="2 3">NBRC 108245</strain>
    </source>
</reference>
<keyword evidence="3" id="KW-1185">Reference proteome</keyword>
<accession>A0A511MVL7</accession>
<proteinExistence type="inferred from homology"/>
<dbReference type="EMBL" id="BJXA01000159">
    <property type="protein sequence ID" value="GEM44308.1"/>
    <property type="molecule type" value="Genomic_DNA"/>
</dbReference>
<evidence type="ECO:0000256" key="1">
    <source>
        <dbReference type="ARBA" id="ARBA00005721"/>
    </source>
</evidence>
<dbReference type="AlphaFoldDB" id="A0A511MVL7"/>
<dbReference type="OrthoDB" id="4570226at2"/>
<gene>
    <name evidence="2" type="ORF">NN4_88270</name>
</gene>
<protein>
    <recommendedName>
        <fullName evidence="4">Asp23/Gls24 family envelope stress response protein</fullName>
    </recommendedName>
</protein>
<dbReference type="RefSeq" id="WP_147144357.1">
    <property type="nucleotide sequence ID" value="NZ_BJXA01000159.1"/>
</dbReference>
<evidence type="ECO:0000313" key="2">
    <source>
        <dbReference type="EMBL" id="GEM44308.1"/>
    </source>
</evidence>
<dbReference type="Pfam" id="PF03780">
    <property type="entry name" value="Asp23"/>
    <property type="match status" value="1"/>
</dbReference>
<evidence type="ECO:0008006" key="4">
    <source>
        <dbReference type="Google" id="ProtNLM"/>
    </source>
</evidence>